<evidence type="ECO:0000256" key="3">
    <source>
        <dbReference type="ARBA" id="ARBA00022448"/>
    </source>
</evidence>
<feature type="coiled-coil region" evidence="9">
    <location>
        <begin position="140"/>
        <end position="177"/>
    </location>
</feature>
<dbReference type="GO" id="GO:0005789">
    <property type="term" value="C:endoplasmic reticulum membrane"/>
    <property type="evidence" value="ECO:0007669"/>
    <property type="project" value="TreeGrafter"/>
</dbReference>
<evidence type="ECO:0000256" key="10">
    <source>
        <dbReference type="SAM" id="Phobius"/>
    </source>
</evidence>
<keyword evidence="6 10" id="KW-1133">Transmembrane helix</keyword>
<accession>A0A1Z5J9W3</accession>
<dbReference type="GO" id="GO:0015031">
    <property type="term" value="P:protein transport"/>
    <property type="evidence" value="ECO:0007669"/>
    <property type="project" value="UniProtKB-KW"/>
</dbReference>
<evidence type="ECO:0000256" key="8">
    <source>
        <dbReference type="ARBA" id="ARBA00023136"/>
    </source>
</evidence>
<evidence type="ECO:0000256" key="6">
    <source>
        <dbReference type="ARBA" id="ARBA00022989"/>
    </source>
</evidence>
<gene>
    <name evidence="11" type="ORF">FisN_13Lh384</name>
</gene>
<evidence type="ECO:0000313" key="12">
    <source>
        <dbReference type="Proteomes" id="UP000198406"/>
    </source>
</evidence>
<evidence type="ECO:0000256" key="4">
    <source>
        <dbReference type="ARBA" id="ARBA00022692"/>
    </source>
</evidence>
<dbReference type="EMBL" id="BDSP01000024">
    <property type="protein sequence ID" value="GAX10780.1"/>
    <property type="molecule type" value="Genomic_DNA"/>
</dbReference>
<dbReference type="AlphaFoldDB" id="A0A1Z5J9W3"/>
<keyword evidence="3" id="KW-0813">Transport</keyword>
<name>A0A1Z5J9W3_FISSO</name>
<dbReference type="GO" id="GO:0000149">
    <property type="term" value="F:SNARE binding"/>
    <property type="evidence" value="ECO:0007669"/>
    <property type="project" value="TreeGrafter"/>
</dbReference>
<keyword evidence="8 10" id="KW-0472">Membrane</keyword>
<proteinExistence type="inferred from homology"/>
<dbReference type="PANTHER" id="PTHR21230">
    <property type="entry name" value="VESICLE TRANSPORT V-SNARE PROTEIN VTI1-RELATED"/>
    <property type="match status" value="1"/>
</dbReference>
<evidence type="ECO:0000256" key="2">
    <source>
        <dbReference type="ARBA" id="ARBA00006108"/>
    </source>
</evidence>
<keyword evidence="5" id="KW-0653">Protein transport</keyword>
<dbReference type="FunFam" id="1.20.5.110:FF:000002">
    <property type="entry name" value="Vesicle transport through interaction with t-SNAREsB"/>
    <property type="match status" value="1"/>
</dbReference>
<dbReference type="PANTHER" id="PTHR21230:SF26">
    <property type="entry name" value="VESICLE TRANSPORT THROUGH INTERACTION WITH T-SNARES HOMOLOG 1A"/>
    <property type="match status" value="1"/>
</dbReference>
<dbReference type="Pfam" id="PF12352">
    <property type="entry name" value="V-SNARE_C"/>
    <property type="match status" value="1"/>
</dbReference>
<evidence type="ECO:0000256" key="1">
    <source>
        <dbReference type="ARBA" id="ARBA00004211"/>
    </source>
</evidence>
<comment type="caution">
    <text evidence="11">The sequence shown here is derived from an EMBL/GenBank/DDBJ whole genome shotgun (WGS) entry which is preliminary data.</text>
</comment>
<dbReference type="GO" id="GO:0005484">
    <property type="term" value="F:SNAP receptor activity"/>
    <property type="evidence" value="ECO:0007669"/>
    <property type="project" value="TreeGrafter"/>
</dbReference>
<evidence type="ECO:0000256" key="9">
    <source>
        <dbReference type="SAM" id="Coils"/>
    </source>
</evidence>
<dbReference type="SUPFAM" id="SSF58038">
    <property type="entry name" value="SNARE fusion complex"/>
    <property type="match status" value="1"/>
</dbReference>
<evidence type="ECO:0000313" key="11">
    <source>
        <dbReference type="EMBL" id="GAX10780.1"/>
    </source>
</evidence>
<evidence type="ECO:0008006" key="13">
    <source>
        <dbReference type="Google" id="ProtNLM"/>
    </source>
</evidence>
<protein>
    <recommendedName>
        <fullName evidence="13">Vesicle transport through interaction with t-SNAREs 1</fullName>
    </recommendedName>
</protein>
<keyword evidence="7 9" id="KW-0175">Coiled coil</keyword>
<dbReference type="GO" id="GO:0012507">
    <property type="term" value="C:ER to Golgi transport vesicle membrane"/>
    <property type="evidence" value="ECO:0007669"/>
    <property type="project" value="TreeGrafter"/>
</dbReference>
<feature type="transmembrane region" description="Helical" evidence="10">
    <location>
        <begin position="183"/>
        <end position="204"/>
    </location>
</feature>
<evidence type="ECO:0000256" key="5">
    <source>
        <dbReference type="ARBA" id="ARBA00022927"/>
    </source>
</evidence>
<dbReference type="OrthoDB" id="430637at2759"/>
<dbReference type="Proteomes" id="UP000198406">
    <property type="component" value="Unassembled WGS sequence"/>
</dbReference>
<keyword evidence="12" id="KW-1185">Reference proteome</keyword>
<keyword evidence="4 10" id="KW-0812">Transmembrane</keyword>
<comment type="subcellular location">
    <subcellularLocation>
        <location evidence="1">Membrane</location>
        <topology evidence="1">Single-pass type IV membrane protein</topology>
    </subcellularLocation>
</comment>
<sequence>MSGSYEDYEREYNAHLARIRSYLAGTRNRSTLSECDRLLQMAQQCATAMNSLAQVEGNAMRIRETAALTQRDLAPLKKEIQRALQATGRDELMGSVELQSSPSHYHSSADVEALIRSSDDMLRESQMLLAETEEIGTRTLHQMGRQREQLEHSRDSLQALQETANQAKRILLDMSRRAFRSRLALHAMIGMLIMANLYVLRLIYQKHHSSKQP</sequence>
<organism evidence="11 12">
    <name type="scientific">Fistulifera solaris</name>
    <name type="common">Oleaginous diatom</name>
    <dbReference type="NCBI Taxonomy" id="1519565"/>
    <lineage>
        <taxon>Eukaryota</taxon>
        <taxon>Sar</taxon>
        <taxon>Stramenopiles</taxon>
        <taxon>Ochrophyta</taxon>
        <taxon>Bacillariophyta</taxon>
        <taxon>Bacillariophyceae</taxon>
        <taxon>Bacillariophycidae</taxon>
        <taxon>Naviculales</taxon>
        <taxon>Naviculaceae</taxon>
        <taxon>Fistulifera</taxon>
    </lineage>
</organism>
<evidence type="ECO:0000256" key="7">
    <source>
        <dbReference type="ARBA" id="ARBA00023054"/>
    </source>
</evidence>
<dbReference type="GO" id="GO:0005794">
    <property type="term" value="C:Golgi apparatus"/>
    <property type="evidence" value="ECO:0007669"/>
    <property type="project" value="TreeGrafter"/>
</dbReference>
<reference evidence="11 12" key="1">
    <citation type="journal article" date="2015" name="Plant Cell">
        <title>Oil accumulation by the oleaginous diatom Fistulifera solaris as revealed by the genome and transcriptome.</title>
        <authorList>
            <person name="Tanaka T."/>
            <person name="Maeda Y."/>
            <person name="Veluchamy A."/>
            <person name="Tanaka M."/>
            <person name="Abida H."/>
            <person name="Marechal E."/>
            <person name="Bowler C."/>
            <person name="Muto M."/>
            <person name="Sunaga Y."/>
            <person name="Tanaka M."/>
            <person name="Yoshino T."/>
            <person name="Taniguchi T."/>
            <person name="Fukuda Y."/>
            <person name="Nemoto M."/>
            <person name="Matsumoto M."/>
            <person name="Wong P.S."/>
            <person name="Aburatani S."/>
            <person name="Fujibuchi W."/>
        </authorList>
    </citation>
    <scope>NUCLEOTIDE SEQUENCE [LARGE SCALE GENOMIC DNA]</scope>
    <source>
        <strain evidence="11 12">JPCC DA0580</strain>
    </source>
</reference>
<dbReference type="GO" id="GO:0031902">
    <property type="term" value="C:late endosome membrane"/>
    <property type="evidence" value="ECO:0007669"/>
    <property type="project" value="TreeGrafter"/>
</dbReference>
<dbReference type="FunCoup" id="A0A1Z5J9W3">
    <property type="interactions" value="227"/>
</dbReference>
<dbReference type="GO" id="GO:0006906">
    <property type="term" value="P:vesicle fusion"/>
    <property type="evidence" value="ECO:0007669"/>
    <property type="project" value="TreeGrafter"/>
</dbReference>
<dbReference type="InParanoid" id="A0A1Z5J9W3"/>
<comment type="similarity">
    <text evidence="2">Belongs to the VTI1 family.</text>
</comment>
<dbReference type="Gene3D" id="1.20.5.110">
    <property type="match status" value="1"/>
</dbReference>
<dbReference type="GO" id="GO:0031201">
    <property type="term" value="C:SNARE complex"/>
    <property type="evidence" value="ECO:0007669"/>
    <property type="project" value="TreeGrafter"/>
</dbReference>